<keyword evidence="3" id="KW-1185">Reference proteome</keyword>
<evidence type="ECO:0000256" key="1">
    <source>
        <dbReference type="SAM" id="SignalP"/>
    </source>
</evidence>
<sequence>MQNPFRLFGLLLLFVFSHMQLSAQTQFWSDDFEDSGSPSSGTRTPSTTVLCGGPPATAYFNRVVTSSI</sequence>
<dbReference type="Proteomes" id="UP000290204">
    <property type="component" value="Unassembled WGS sequence"/>
</dbReference>
<feature type="signal peptide" evidence="1">
    <location>
        <begin position="1"/>
        <end position="23"/>
    </location>
</feature>
<keyword evidence="1" id="KW-0732">Signal</keyword>
<protein>
    <submittedName>
        <fullName evidence="2">Uncharacterized protein</fullName>
    </submittedName>
</protein>
<reference evidence="2 3" key="1">
    <citation type="submission" date="2019-01" db="EMBL/GenBank/DDBJ databases">
        <title>Lacibacter sp. strain TTM-7.</title>
        <authorList>
            <person name="Chen W.-M."/>
        </authorList>
    </citation>
    <scope>NUCLEOTIDE SEQUENCE [LARGE SCALE GENOMIC DNA]</scope>
    <source>
        <strain evidence="2 3">TTM-7</strain>
    </source>
</reference>
<comment type="caution">
    <text evidence="2">The sequence shown here is derived from an EMBL/GenBank/DDBJ whole genome shotgun (WGS) entry which is preliminary data.</text>
</comment>
<accession>A0A4V1M7W5</accession>
<evidence type="ECO:0000313" key="3">
    <source>
        <dbReference type="Proteomes" id="UP000290204"/>
    </source>
</evidence>
<dbReference type="AlphaFoldDB" id="A0A4V1M7W5"/>
<dbReference type="EMBL" id="SDHW01000001">
    <property type="protein sequence ID" value="RXK61772.1"/>
    <property type="molecule type" value="Genomic_DNA"/>
</dbReference>
<proteinExistence type="predicted"/>
<feature type="chain" id="PRO_5021005340" evidence="1">
    <location>
        <begin position="24"/>
        <end position="68"/>
    </location>
</feature>
<gene>
    <name evidence="2" type="ORF">ESA94_01810</name>
</gene>
<name>A0A4V1M7W5_9BACT</name>
<evidence type="ECO:0000313" key="2">
    <source>
        <dbReference type="EMBL" id="RXK61772.1"/>
    </source>
</evidence>
<organism evidence="2 3">
    <name type="scientific">Lacibacter luteus</name>
    <dbReference type="NCBI Taxonomy" id="2508719"/>
    <lineage>
        <taxon>Bacteria</taxon>
        <taxon>Pseudomonadati</taxon>
        <taxon>Bacteroidota</taxon>
        <taxon>Chitinophagia</taxon>
        <taxon>Chitinophagales</taxon>
        <taxon>Chitinophagaceae</taxon>
        <taxon>Lacibacter</taxon>
    </lineage>
</organism>
<dbReference type="RefSeq" id="WP_129129144.1">
    <property type="nucleotide sequence ID" value="NZ_SDHW01000001.1"/>
</dbReference>